<reference evidence="13" key="1">
    <citation type="submission" date="2022-02" db="EMBL/GenBank/DDBJ databases">
        <title>Atlantic sturgeon de novo genome assembly.</title>
        <authorList>
            <person name="Stock M."/>
            <person name="Klopp C."/>
            <person name="Guiguen Y."/>
            <person name="Cabau C."/>
            <person name="Parinello H."/>
            <person name="Santidrian Yebra-Pimentel E."/>
            <person name="Kuhl H."/>
            <person name="Dirks R.P."/>
            <person name="Guessner J."/>
            <person name="Wuertz S."/>
            <person name="Du K."/>
            <person name="Schartl M."/>
        </authorList>
    </citation>
    <scope>NUCLEOTIDE SEQUENCE</scope>
    <source>
        <strain evidence="13">STURGEONOMICS-FGT-2020</strain>
        <tissue evidence="13">Whole blood</tissue>
    </source>
</reference>
<feature type="transmembrane region" description="Helical" evidence="10">
    <location>
        <begin position="132"/>
        <end position="156"/>
    </location>
</feature>
<dbReference type="PANTHER" id="PTHR11984:SF5">
    <property type="entry name" value="GAP JUNCTION DELTA-3 PROTEIN"/>
    <property type="match status" value="1"/>
</dbReference>
<proteinExistence type="predicted"/>
<feature type="transmembrane region" description="Helical" evidence="10">
    <location>
        <begin position="187"/>
        <end position="213"/>
    </location>
</feature>
<keyword evidence="8 10" id="KW-0472">Membrane</keyword>
<evidence type="ECO:0000259" key="11">
    <source>
        <dbReference type="SMART" id="SM00037"/>
    </source>
</evidence>
<name>A0AAD8FXZ3_ACIOX</name>
<dbReference type="SMART" id="SM01089">
    <property type="entry name" value="Connexin_CCC"/>
    <property type="match status" value="1"/>
</dbReference>
<protein>
    <submittedName>
        <fullName evidence="13">Gap junction delta-3 protein-like</fullName>
    </submittedName>
</protein>
<evidence type="ECO:0000256" key="9">
    <source>
        <dbReference type="SAM" id="MobiDB-lite"/>
    </source>
</evidence>
<dbReference type="InterPro" id="IPR000500">
    <property type="entry name" value="Connexin"/>
</dbReference>
<evidence type="ECO:0000256" key="8">
    <source>
        <dbReference type="ARBA" id="ARBA00023136"/>
    </source>
</evidence>
<evidence type="ECO:0000313" key="13">
    <source>
        <dbReference type="EMBL" id="KAK1160218.1"/>
    </source>
</evidence>
<dbReference type="InterPro" id="IPR013092">
    <property type="entry name" value="Connexin_N"/>
</dbReference>
<dbReference type="InterPro" id="IPR017990">
    <property type="entry name" value="Connexin_CS"/>
</dbReference>
<accession>A0AAD8FXZ3</accession>
<dbReference type="EMBL" id="JAGXEW010000020">
    <property type="protein sequence ID" value="KAK1160218.1"/>
    <property type="molecule type" value="Genomic_DNA"/>
</dbReference>
<keyword evidence="14" id="KW-1185">Reference proteome</keyword>
<evidence type="ECO:0000256" key="2">
    <source>
        <dbReference type="ARBA" id="ARBA00004651"/>
    </source>
</evidence>
<feature type="domain" description="Connexin cysteine-rich" evidence="12">
    <location>
        <begin position="145"/>
        <end position="211"/>
    </location>
</feature>
<organism evidence="13 14">
    <name type="scientific">Acipenser oxyrinchus oxyrinchus</name>
    <dbReference type="NCBI Taxonomy" id="40147"/>
    <lineage>
        <taxon>Eukaryota</taxon>
        <taxon>Metazoa</taxon>
        <taxon>Chordata</taxon>
        <taxon>Craniata</taxon>
        <taxon>Vertebrata</taxon>
        <taxon>Euteleostomi</taxon>
        <taxon>Actinopterygii</taxon>
        <taxon>Chondrostei</taxon>
        <taxon>Acipenseriformes</taxon>
        <taxon>Acipenseridae</taxon>
        <taxon>Acipenser</taxon>
    </lineage>
</organism>
<dbReference type="GO" id="GO:0007267">
    <property type="term" value="P:cell-cell signaling"/>
    <property type="evidence" value="ECO:0007669"/>
    <property type="project" value="TreeGrafter"/>
</dbReference>
<evidence type="ECO:0000256" key="5">
    <source>
        <dbReference type="ARBA" id="ARBA00022868"/>
    </source>
</evidence>
<evidence type="ECO:0000259" key="12">
    <source>
        <dbReference type="SMART" id="SM01089"/>
    </source>
</evidence>
<dbReference type="PANTHER" id="PTHR11984">
    <property type="entry name" value="CONNEXIN"/>
    <property type="match status" value="1"/>
</dbReference>
<keyword evidence="3" id="KW-1003">Cell membrane</keyword>
<evidence type="ECO:0000256" key="7">
    <source>
        <dbReference type="ARBA" id="ARBA00022989"/>
    </source>
</evidence>
<evidence type="ECO:0000256" key="1">
    <source>
        <dbReference type="ARBA" id="ARBA00004610"/>
    </source>
</evidence>
<dbReference type="Proteomes" id="UP001230051">
    <property type="component" value="Unassembled WGS sequence"/>
</dbReference>
<evidence type="ECO:0000256" key="3">
    <source>
        <dbReference type="ARBA" id="ARBA00022475"/>
    </source>
</evidence>
<feature type="transmembrane region" description="Helical" evidence="10">
    <location>
        <begin position="77"/>
        <end position="97"/>
    </location>
</feature>
<dbReference type="SMART" id="SM00037">
    <property type="entry name" value="CNX"/>
    <property type="match status" value="1"/>
</dbReference>
<evidence type="ECO:0000256" key="6">
    <source>
        <dbReference type="ARBA" id="ARBA00022949"/>
    </source>
</evidence>
<dbReference type="PROSITE" id="PS00407">
    <property type="entry name" value="CONNEXINS_1"/>
    <property type="match status" value="1"/>
</dbReference>
<comment type="caution">
    <text evidence="13">The sequence shown here is derived from an EMBL/GenBank/DDBJ whole genome shotgun (WGS) entry which is preliminary data.</text>
</comment>
<dbReference type="Pfam" id="PF00029">
    <property type="entry name" value="Connexin"/>
    <property type="match status" value="1"/>
</dbReference>
<dbReference type="PRINTS" id="PR00206">
    <property type="entry name" value="CONNEXIN"/>
</dbReference>
<keyword evidence="7 10" id="KW-1133">Transmembrane helix</keyword>
<evidence type="ECO:0000313" key="14">
    <source>
        <dbReference type="Proteomes" id="UP001230051"/>
    </source>
</evidence>
<keyword evidence="6" id="KW-0965">Cell junction</keyword>
<dbReference type="AlphaFoldDB" id="A0AAD8FXZ3"/>
<dbReference type="InterPro" id="IPR019570">
    <property type="entry name" value="Connexin_CCC"/>
</dbReference>
<comment type="subcellular location">
    <subcellularLocation>
        <location evidence="1">Cell junction</location>
        <location evidence="1">Gap junction</location>
    </subcellularLocation>
    <subcellularLocation>
        <location evidence="2">Cell membrane</location>
        <topology evidence="2">Multi-pass membrane protein</topology>
    </subcellularLocation>
</comment>
<evidence type="ECO:0000256" key="4">
    <source>
        <dbReference type="ARBA" id="ARBA00022692"/>
    </source>
</evidence>
<dbReference type="GO" id="GO:0005922">
    <property type="term" value="C:connexin complex"/>
    <property type="evidence" value="ECO:0007669"/>
    <property type="project" value="InterPro"/>
</dbReference>
<dbReference type="InterPro" id="IPR038359">
    <property type="entry name" value="Connexin_N_sf"/>
</dbReference>
<keyword evidence="5" id="KW-0303">Gap junction</keyword>
<evidence type="ECO:0000256" key="10">
    <source>
        <dbReference type="SAM" id="Phobius"/>
    </source>
</evidence>
<dbReference type="Gene3D" id="1.20.1440.80">
    <property type="entry name" value="Gap junction channel protein cysteine-rich domain"/>
    <property type="match status" value="1"/>
</dbReference>
<feature type="region of interest" description="Disordered" evidence="9">
    <location>
        <begin position="104"/>
        <end position="124"/>
    </location>
</feature>
<dbReference type="GO" id="GO:0086077">
    <property type="term" value="F:gap junction channel activity involved in AV node cell-bundle of His cell electrical coupling"/>
    <property type="evidence" value="ECO:0007669"/>
    <property type="project" value="TreeGrafter"/>
</dbReference>
<feature type="domain" description="Connexin N-terminal" evidence="11">
    <location>
        <begin position="43"/>
        <end position="76"/>
    </location>
</feature>
<gene>
    <name evidence="13" type="primary">Gjd3</name>
    <name evidence="13" type="ORF">AOXY_G20321</name>
</gene>
<keyword evidence="4 10" id="KW-0812">Transmembrane</keyword>
<sequence length="315" mass="35407">MGEWNVLGELFSALQAHSPMLGRFWLLLMLIFRILILGTVASDLFEDEQQEFVCNTLQPGCKQVCYDAAFPISHYRFWVFHIVLISTPALVFLVYAVHHGNKREGAGEEEEGGEKGRGPAGRAPGSQARSLWLLYLINVAFRLVAEVAFLAGQWWLYDFKVDPQFSCTRFPCPHTVDCFPSRPMEKTIFLCFYFGVGVVSALTSVLELGRILFKRGCWCRRGRGAAVGRGYATQSHLTMEQEGRAGRHQNLPLFLQVIPDKTQSQQQQQQQRPFVAVQGLYGADPLSFEKGVQLKQASLGSRFLKEKLTKAGLVV</sequence>
<feature type="transmembrane region" description="Helical" evidence="10">
    <location>
        <begin position="24"/>
        <end position="42"/>
    </location>
</feature>